<accession>A0A3P6QXS2</accession>
<dbReference type="PANTHER" id="PTHR21286">
    <property type="entry name" value="NUCLEAR PORE COMPLEX PROTEIN NUP160"/>
    <property type="match status" value="1"/>
</dbReference>
<dbReference type="AlphaFoldDB" id="A0A3P6QXS2"/>
<reference evidence="2 3" key="1">
    <citation type="submission" date="2018-11" db="EMBL/GenBank/DDBJ databases">
        <authorList>
            <consortium name="Pathogen Informatics"/>
        </authorList>
    </citation>
    <scope>NUCLEOTIDE SEQUENCE [LARGE SCALE GENOMIC DNA]</scope>
</reference>
<evidence type="ECO:0000313" key="2">
    <source>
        <dbReference type="EMBL" id="VDK45565.1"/>
    </source>
</evidence>
<dbReference type="Proteomes" id="UP000271889">
    <property type="component" value="Unassembled WGS sequence"/>
</dbReference>
<organism evidence="2 3">
    <name type="scientific">Cylicostephanus goldi</name>
    <name type="common">Nematode worm</name>
    <dbReference type="NCBI Taxonomy" id="71465"/>
    <lineage>
        <taxon>Eukaryota</taxon>
        <taxon>Metazoa</taxon>
        <taxon>Ecdysozoa</taxon>
        <taxon>Nematoda</taxon>
        <taxon>Chromadorea</taxon>
        <taxon>Rhabditida</taxon>
        <taxon>Rhabditina</taxon>
        <taxon>Rhabditomorpha</taxon>
        <taxon>Strongyloidea</taxon>
        <taxon>Strongylidae</taxon>
        <taxon>Cylicostephanus</taxon>
    </lineage>
</organism>
<dbReference type="Pfam" id="PF23386">
    <property type="entry name" value="NPP-6_helical"/>
    <property type="match status" value="1"/>
</dbReference>
<feature type="domain" description="NUP160 middle TPR" evidence="1">
    <location>
        <begin position="349"/>
        <end position="544"/>
    </location>
</feature>
<dbReference type="EMBL" id="UYRV01000805">
    <property type="protein sequence ID" value="VDK45565.1"/>
    <property type="molecule type" value="Genomic_DNA"/>
</dbReference>
<dbReference type="GO" id="GO:0017056">
    <property type="term" value="F:structural constituent of nuclear pore"/>
    <property type="evidence" value="ECO:0007669"/>
    <property type="project" value="TreeGrafter"/>
</dbReference>
<dbReference type="GO" id="GO:0005643">
    <property type="term" value="C:nuclear pore"/>
    <property type="evidence" value="ECO:0007669"/>
    <property type="project" value="TreeGrafter"/>
</dbReference>
<dbReference type="InterPro" id="IPR021717">
    <property type="entry name" value="Nucleoporin_Nup160"/>
</dbReference>
<keyword evidence="3" id="KW-1185">Reference proteome</keyword>
<proteinExistence type="predicted"/>
<name>A0A3P6QXS2_CYLGO</name>
<evidence type="ECO:0000259" key="1">
    <source>
        <dbReference type="Pfam" id="PF23354"/>
    </source>
</evidence>
<sequence length="552" mass="61973">MTAAELKNLIFNVDSHPFDIVFRSVQIVCQGLKCECAHGDWLALMAHVDAYLRSPEFDAHYAQKGGRSIKSSSLDAQKEGEQRFFYSLGCTCDQLEQAARGPVGLFLLDMPGSLLTGVVQQDRFSVVVKGEMKMVDELESSTLEGMNKMISIALERAAAKEEDELGLVDYVTSNGPAHDSTFMRSQTVAMKWSQIINLFLEAIQAPQSSTESTPEDTLFGGSFTCGLIAARLRHVVKQRLDIARSLLALLQLYSEDSARFDYPMFEFSDLERKLSSIINHYRLFDDQLSLKLAKDNVQVSLCSWFFKGEGVEWLSKVAHIGRSEEADLSPEFNVFLEKIVEAGLQHLSPYSVQVFLARSLAMHEKYAVLMNLCTLCASSIPDELRPVMTFYSAIAYSGIGKPLKAMTNFNLAAKGITDQNKALLTALSPVGKTQEVNLGDYYVMALRYLHEHRHSEEVVEMARSAVASLPSGHECTSRIYVTLFNHLVNQGNWCDALESIMQNSDQEIKRMTLRELLSRMLHARDWRSIVELSYGKLEEEVASLFFVPRVDF</sequence>
<protein>
    <recommendedName>
        <fullName evidence="1">NUP160 middle TPR domain-containing protein</fullName>
    </recommendedName>
</protein>
<evidence type="ECO:0000313" key="3">
    <source>
        <dbReference type="Proteomes" id="UP000271889"/>
    </source>
</evidence>
<gene>
    <name evidence="2" type="ORF">CGOC_LOCUS548</name>
</gene>
<dbReference type="InterPro" id="IPR056535">
    <property type="entry name" value="TPR_NUP160_M"/>
</dbReference>
<dbReference type="Pfam" id="PF23354">
    <property type="entry name" value="TPR_NUP160_120_M"/>
    <property type="match status" value="1"/>
</dbReference>
<dbReference type="PANTHER" id="PTHR21286:SF0">
    <property type="entry name" value="NUCLEAR PORE COMPLEX PROTEIN NUP160"/>
    <property type="match status" value="1"/>
</dbReference>
<dbReference type="OrthoDB" id="5792595at2759"/>